<dbReference type="GO" id="GO:0004715">
    <property type="term" value="F:non-membrane spanning protein tyrosine kinase activity"/>
    <property type="evidence" value="ECO:0007669"/>
    <property type="project" value="UniProtKB-EC"/>
</dbReference>
<evidence type="ECO:0000256" key="3">
    <source>
        <dbReference type="ARBA" id="ARBA00022475"/>
    </source>
</evidence>
<evidence type="ECO:0000256" key="10">
    <source>
        <dbReference type="ARBA" id="ARBA00022989"/>
    </source>
</evidence>
<evidence type="ECO:0000256" key="12">
    <source>
        <dbReference type="ARBA" id="ARBA00023137"/>
    </source>
</evidence>
<keyword evidence="12" id="KW-0829">Tyrosine-protein kinase</keyword>
<evidence type="ECO:0000256" key="6">
    <source>
        <dbReference type="ARBA" id="ARBA00022692"/>
    </source>
</evidence>
<evidence type="ECO:0000256" key="4">
    <source>
        <dbReference type="ARBA" id="ARBA00022519"/>
    </source>
</evidence>
<keyword evidence="3" id="KW-1003">Cell membrane</keyword>
<evidence type="ECO:0000256" key="15">
    <source>
        <dbReference type="SAM" id="Phobius"/>
    </source>
</evidence>
<name>A0ABS6ZS62_9GAMM</name>
<comment type="subcellular location">
    <subcellularLocation>
        <location evidence="1">Cell inner membrane</location>
        <topology evidence="1">Multi-pass membrane protein</topology>
    </subcellularLocation>
</comment>
<evidence type="ECO:0000256" key="2">
    <source>
        <dbReference type="ARBA" id="ARBA00008883"/>
    </source>
</evidence>
<keyword evidence="4" id="KW-0997">Cell inner membrane</keyword>
<comment type="caution">
    <text evidence="19">The sequence shown here is derived from an EMBL/GenBank/DDBJ whole genome shotgun (WGS) entry which is preliminary data.</text>
</comment>
<keyword evidence="20" id="KW-1185">Reference proteome</keyword>
<evidence type="ECO:0000256" key="11">
    <source>
        <dbReference type="ARBA" id="ARBA00023136"/>
    </source>
</evidence>
<evidence type="ECO:0000256" key="8">
    <source>
        <dbReference type="ARBA" id="ARBA00022777"/>
    </source>
</evidence>
<evidence type="ECO:0000313" key="19">
    <source>
        <dbReference type="EMBL" id="MBW6392648.1"/>
    </source>
</evidence>
<keyword evidence="8" id="KW-0418">Kinase</keyword>
<gene>
    <name evidence="19" type="ORF">KPL81_15955</name>
</gene>
<dbReference type="Pfam" id="PF13614">
    <property type="entry name" value="AAA_31"/>
    <property type="match status" value="1"/>
</dbReference>
<evidence type="ECO:0000256" key="1">
    <source>
        <dbReference type="ARBA" id="ARBA00004429"/>
    </source>
</evidence>
<feature type="transmembrane region" description="Helical" evidence="15">
    <location>
        <begin position="456"/>
        <end position="481"/>
    </location>
</feature>
<dbReference type="InterPro" id="IPR050445">
    <property type="entry name" value="Bact_polysacc_biosynth/exp"/>
</dbReference>
<evidence type="ECO:0000256" key="9">
    <source>
        <dbReference type="ARBA" id="ARBA00022840"/>
    </source>
</evidence>
<dbReference type="InterPro" id="IPR032807">
    <property type="entry name" value="GNVR"/>
</dbReference>
<dbReference type="SUPFAM" id="SSF52540">
    <property type="entry name" value="P-loop containing nucleoside triphosphate hydrolases"/>
    <property type="match status" value="1"/>
</dbReference>
<dbReference type="InterPro" id="IPR025669">
    <property type="entry name" value="AAA_dom"/>
</dbReference>
<keyword evidence="6 15" id="KW-0812">Transmembrane</keyword>
<dbReference type="InterPro" id="IPR027417">
    <property type="entry name" value="P-loop_NTPase"/>
</dbReference>
<evidence type="ECO:0000256" key="13">
    <source>
        <dbReference type="ARBA" id="ARBA00053015"/>
    </source>
</evidence>
<feature type="transmembrane region" description="Helical" evidence="15">
    <location>
        <begin position="34"/>
        <end position="51"/>
    </location>
</feature>
<dbReference type="CDD" id="cd05387">
    <property type="entry name" value="BY-kinase"/>
    <property type="match status" value="1"/>
</dbReference>
<organism evidence="19 20">
    <name type="scientific">Billgrantia antri</name>
    <dbReference type="NCBI Taxonomy" id="2846777"/>
    <lineage>
        <taxon>Bacteria</taxon>
        <taxon>Pseudomonadati</taxon>
        <taxon>Pseudomonadota</taxon>
        <taxon>Gammaproteobacteria</taxon>
        <taxon>Oceanospirillales</taxon>
        <taxon>Halomonadaceae</taxon>
        <taxon>Billgrantia</taxon>
    </lineage>
</organism>
<dbReference type="PANTHER" id="PTHR32309">
    <property type="entry name" value="TYROSINE-PROTEIN KINASE"/>
    <property type="match status" value="1"/>
</dbReference>
<dbReference type="RefSeq" id="WP_219793028.1">
    <property type="nucleotide sequence ID" value="NZ_JAHYCA010000006.1"/>
</dbReference>
<feature type="domain" description="Polysaccharide chain length determinant N-terminal" evidence="16">
    <location>
        <begin position="18"/>
        <end position="108"/>
    </location>
</feature>
<reference evidence="19 20" key="1">
    <citation type="submission" date="2021-07" db="EMBL/GenBank/DDBJ databases">
        <authorList>
            <person name="So Y."/>
        </authorList>
    </citation>
    <scope>NUCLEOTIDE SEQUENCE [LARGE SCALE GENOMIC DNA]</scope>
    <source>
        <strain evidence="19 20">Y3S6</strain>
    </source>
</reference>
<keyword evidence="5 19" id="KW-0808">Transferase</keyword>
<evidence type="ECO:0000256" key="5">
    <source>
        <dbReference type="ARBA" id="ARBA00022679"/>
    </source>
</evidence>
<accession>A0ABS6ZS62</accession>
<dbReference type="NCBIfam" id="TIGR01007">
    <property type="entry name" value="eps_fam"/>
    <property type="match status" value="1"/>
</dbReference>
<protein>
    <submittedName>
        <fullName evidence="19">Polysaccharide biosynthesis tyrosine autokinase</fullName>
        <ecNumber evidence="19">2.7.10.2</ecNumber>
    </submittedName>
</protein>
<feature type="coiled-coil region" evidence="14">
    <location>
        <begin position="287"/>
        <end position="358"/>
    </location>
</feature>
<dbReference type="EC" id="2.7.10.2" evidence="19"/>
<evidence type="ECO:0000256" key="7">
    <source>
        <dbReference type="ARBA" id="ARBA00022741"/>
    </source>
</evidence>
<dbReference type="Gene3D" id="3.40.50.300">
    <property type="entry name" value="P-loop containing nucleotide triphosphate hydrolases"/>
    <property type="match status" value="1"/>
</dbReference>
<keyword evidence="9" id="KW-0067">ATP-binding</keyword>
<dbReference type="InterPro" id="IPR005702">
    <property type="entry name" value="Wzc-like_C"/>
</dbReference>
<dbReference type="Pfam" id="PF23607">
    <property type="entry name" value="WZC_N"/>
    <property type="match status" value="1"/>
</dbReference>
<dbReference type="Pfam" id="PF02706">
    <property type="entry name" value="Wzz"/>
    <property type="match status" value="1"/>
</dbReference>
<comment type="catalytic activity">
    <reaction evidence="13">
        <text>L-tyrosyl-[protein] + ATP = O-phospho-L-tyrosyl-[protein] + ADP + H(+)</text>
        <dbReference type="Rhea" id="RHEA:10596"/>
        <dbReference type="Rhea" id="RHEA-COMP:10136"/>
        <dbReference type="Rhea" id="RHEA-COMP:20101"/>
        <dbReference type="ChEBI" id="CHEBI:15378"/>
        <dbReference type="ChEBI" id="CHEBI:30616"/>
        <dbReference type="ChEBI" id="CHEBI:46858"/>
        <dbReference type="ChEBI" id="CHEBI:61978"/>
        <dbReference type="ChEBI" id="CHEBI:456216"/>
    </reaction>
</comment>
<evidence type="ECO:0000256" key="14">
    <source>
        <dbReference type="SAM" id="Coils"/>
    </source>
</evidence>
<keyword evidence="11 15" id="KW-0472">Membrane</keyword>
<sequence>MTIFPNPPSSAPAPAENEDISLRKLLDMLVEKKFLIAGITVLFMLAGYFYSSSQPRIYQSDALVQIENRGAMLGLLETLAVGDQVTNPTTAELEILKSRMVIGATVDRLDLAIDIAPRRLPWVGDFLVHHGLQHVWFERLVPNFLIGWLPGPDGVEGSPFVWAGETLRVARFEVPSEREGMEHTLRVIGEGSYELFLEGELVLAGRVGETVSSETGYRLFVSQLDAHVGAEFGLRRASRLKTIGRLQGRFTILPQGKDSGVYKLLLNGTDPELTQQTLDTLTGVFLTQNVQRQSEEAEKQLAFLDEQIPQVNEQLTEAENRLNEYRAQRDSVDLTFETQNLLNRLVEVENQLTELALAEADLAQRFRPTHPNYQSLLRQRAQLQAEQERINGLVGDLPETQQEVLRLTRDTQVNQQVYVQLLNQRQEMRLLKAGTVGNVRILDDAVMQSGTIAPRIALITLVSGMIGALLAALGVILRLLLSRAIKSPDQLEEIGLPVYATLPDSAEQTKLTRRVRPAGLKATQEVFRGLLALEQPEEVAVEALRSLRTSLYFAMLEAGNNRLMIAGAGPGVGKSFIAANLAAVCAQAGQQVLLIDADMRRGCLHHAFRDKGVPGLSELLAQRIELDEAIRESEIEGLHYVSRGTRPPNPSELLMQRSFHGFLQSVSARYDLVIIDTPPVLAVTDAAVVGKLAATSLMVVRFGVNPPAEIKAAKRRLESGGVRLKGAILNGLERSTSSHYGHYGNYLYAYR</sequence>
<evidence type="ECO:0000259" key="16">
    <source>
        <dbReference type="Pfam" id="PF02706"/>
    </source>
</evidence>
<comment type="similarity">
    <text evidence="2">Belongs to the etk/wzc family.</text>
</comment>
<dbReference type="PANTHER" id="PTHR32309:SF32">
    <property type="entry name" value="TYROSINE-PROTEIN KINASE ETK-RELATED"/>
    <property type="match status" value="1"/>
</dbReference>
<dbReference type="Proteomes" id="UP000769617">
    <property type="component" value="Unassembled WGS sequence"/>
</dbReference>
<evidence type="ECO:0000259" key="18">
    <source>
        <dbReference type="Pfam" id="PF13807"/>
    </source>
</evidence>
<dbReference type="Pfam" id="PF13807">
    <property type="entry name" value="GNVR"/>
    <property type="match status" value="1"/>
</dbReference>
<feature type="domain" description="AAA" evidence="17">
    <location>
        <begin position="571"/>
        <end position="684"/>
    </location>
</feature>
<keyword evidence="7" id="KW-0547">Nucleotide-binding</keyword>
<keyword evidence="14" id="KW-0175">Coiled coil</keyword>
<proteinExistence type="inferred from homology"/>
<dbReference type="InterPro" id="IPR003856">
    <property type="entry name" value="LPS_length_determ_N"/>
</dbReference>
<evidence type="ECO:0000259" key="17">
    <source>
        <dbReference type="Pfam" id="PF13614"/>
    </source>
</evidence>
<keyword evidence="10 15" id="KW-1133">Transmembrane helix</keyword>
<dbReference type="EMBL" id="JAHYCA010000006">
    <property type="protein sequence ID" value="MBW6392648.1"/>
    <property type="molecule type" value="Genomic_DNA"/>
</dbReference>
<evidence type="ECO:0000313" key="20">
    <source>
        <dbReference type="Proteomes" id="UP000769617"/>
    </source>
</evidence>
<feature type="domain" description="Tyrosine-protein kinase G-rich" evidence="18">
    <location>
        <begin position="399"/>
        <end position="478"/>
    </location>
</feature>